<keyword evidence="1" id="KW-0175">Coiled coil</keyword>
<dbReference type="EMBL" id="JABAYA010000002">
    <property type="protein sequence ID" value="KAF7732474.1"/>
    <property type="molecule type" value="Genomic_DNA"/>
</dbReference>
<gene>
    <name evidence="2" type="ORF">EC973_003219</name>
</gene>
<evidence type="ECO:0000313" key="2">
    <source>
        <dbReference type="EMBL" id="KAF7732474.1"/>
    </source>
</evidence>
<dbReference type="OrthoDB" id="6358435at2759"/>
<comment type="caution">
    <text evidence="2">The sequence shown here is derived from an EMBL/GenBank/DDBJ whole genome shotgun (WGS) entry which is preliminary data.</text>
</comment>
<dbReference type="PANTHER" id="PTHR31728">
    <property type="entry name" value="ABRAXAS FAMILY MEMBER"/>
    <property type="match status" value="1"/>
</dbReference>
<dbReference type="InterPro" id="IPR023238">
    <property type="entry name" value="FAM175"/>
</dbReference>
<reference evidence="2" key="1">
    <citation type="submission" date="2020-01" db="EMBL/GenBank/DDBJ databases">
        <title>Genome Sequencing of Three Apophysomyces-Like Fungal Strains Confirms a Novel Fungal Genus in the Mucoromycota with divergent Burkholderia-like Endosymbiotic Bacteria.</title>
        <authorList>
            <person name="Stajich J.E."/>
            <person name="Macias A.M."/>
            <person name="Carter-House D."/>
            <person name="Lovett B."/>
            <person name="Kasson L.R."/>
            <person name="Berry K."/>
            <person name="Grigoriev I."/>
            <person name="Chang Y."/>
            <person name="Spatafora J."/>
            <person name="Kasson M.T."/>
        </authorList>
    </citation>
    <scope>NUCLEOTIDE SEQUENCE</scope>
    <source>
        <strain evidence="2">NRRL A-21654</strain>
    </source>
</reference>
<dbReference type="Pfam" id="PF21125">
    <property type="entry name" value="MPN_2A_DUB_like"/>
    <property type="match status" value="1"/>
</dbReference>
<accession>A0A8H7BZP0</accession>
<sequence>MDDASDEQVRGGIGMLQMRNGAFKVIQGYHCLSDHLPLPYDGQGSINSRVLEEQQRYVGGNVVGYFRFRRQTTLALSVRERQIMHDLNLTKTGFRCMAIITSFPADGGSTHIYDYHFWDFNTSSIPVNVINMTESTLAYRQFLPSTSTGIHPSARTRSIHDCISNTLRSDHGLTEQYDQVYGHAMAALQDAAQKLTAKENELEQLRKEIESIESLSA</sequence>
<name>A0A8H7BZP0_9FUNG</name>
<protein>
    <submittedName>
        <fullName evidence="2">Uncharacterized protein</fullName>
    </submittedName>
</protein>
<dbReference type="AlphaFoldDB" id="A0A8H7BZP0"/>
<dbReference type="Proteomes" id="UP000605846">
    <property type="component" value="Unassembled WGS sequence"/>
</dbReference>
<dbReference type="GO" id="GO:0005634">
    <property type="term" value="C:nucleus"/>
    <property type="evidence" value="ECO:0007669"/>
    <property type="project" value="TreeGrafter"/>
</dbReference>
<evidence type="ECO:0000313" key="3">
    <source>
        <dbReference type="Proteomes" id="UP000605846"/>
    </source>
</evidence>
<dbReference type="GO" id="GO:0031593">
    <property type="term" value="F:polyubiquitin modification-dependent protein binding"/>
    <property type="evidence" value="ECO:0007669"/>
    <property type="project" value="TreeGrafter"/>
</dbReference>
<dbReference type="PANTHER" id="PTHR31728:SF5">
    <property type="entry name" value="OS07G0540200 PROTEIN"/>
    <property type="match status" value="1"/>
</dbReference>
<evidence type="ECO:0000256" key="1">
    <source>
        <dbReference type="SAM" id="Coils"/>
    </source>
</evidence>
<proteinExistence type="predicted"/>
<organism evidence="2 3">
    <name type="scientific">Apophysomyces ossiformis</name>
    <dbReference type="NCBI Taxonomy" id="679940"/>
    <lineage>
        <taxon>Eukaryota</taxon>
        <taxon>Fungi</taxon>
        <taxon>Fungi incertae sedis</taxon>
        <taxon>Mucoromycota</taxon>
        <taxon>Mucoromycotina</taxon>
        <taxon>Mucoromycetes</taxon>
        <taxon>Mucorales</taxon>
        <taxon>Mucorineae</taxon>
        <taxon>Mucoraceae</taxon>
        <taxon>Apophysomyces</taxon>
    </lineage>
</organism>
<feature type="coiled-coil region" evidence="1">
    <location>
        <begin position="185"/>
        <end position="215"/>
    </location>
</feature>
<keyword evidence="3" id="KW-1185">Reference proteome</keyword>